<dbReference type="InterPro" id="IPR001509">
    <property type="entry name" value="Epimerase_deHydtase"/>
</dbReference>
<sequence>MAVVTGAGGHLGGNLVRGLIAAGHTVRAVDIRKTPALDGLDVDWRQADLRDAGAIRSALTGADVVYHLAAVISIAGDPSGRVWSTNVDGVGTVAEAALRCRLRRMVHCSSVHAFDIELSGGALDESSPRSVRPRLPVYDRSKAAGEERLQEWIARGLDAVIINPTGLIGPYDFEPSRMGSFFLALRRRKLGAVVDGAFDWVDVRDVAAALMAASARGRAGESYLVAGHRVSLVGLGRLAALVTGAAGPRVVVPMPVARFGARALAAVRSSGEPSRLLTAEGLHALKCCPVVVSRKAELELGHNARPAETTVTDLYRWFELAGYA</sequence>
<dbReference type="RefSeq" id="WP_338200748.1">
    <property type="nucleotide sequence ID" value="NZ_JAEKNR010000090.1"/>
</dbReference>
<organism evidence="2 3">
    <name type="scientific">Candidatus Nephthysia bennettiae</name>
    <dbReference type="NCBI Taxonomy" id="3127016"/>
    <lineage>
        <taxon>Bacteria</taxon>
        <taxon>Bacillati</taxon>
        <taxon>Candidatus Dormiibacterota</taxon>
        <taxon>Candidatus Dormibacteria</taxon>
        <taxon>Candidatus Dormibacterales</taxon>
        <taxon>Candidatus Dormibacteraceae</taxon>
        <taxon>Candidatus Nephthysia</taxon>
    </lineage>
</organism>
<dbReference type="Pfam" id="PF01370">
    <property type="entry name" value="Epimerase"/>
    <property type="match status" value="1"/>
</dbReference>
<dbReference type="Gene3D" id="3.40.50.720">
    <property type="entry name" value="NAD(P)-binding Rossmann-like Domain"/>
    <property type="match status" value="1"/>
</dbReference>
<name>A0A934K651_9BACT</name>
<dbReference type="PANTHER" id="PTHR48079:SF6">
    <property type="entry name" value="NAD(P)-BINDING DOMAIN-CONTAINING PROTEIN-RELATED"/>
    <property type="match status" value="1"/>
</dbReference>
<proteinExistence type="predicted"/>
<comment type="caution">
    <text evidence="2">The sequence shown here is derived from an EMBL/GenBank/DDBJ whole genome shotgun (WGS) entry which is preliminary data.</text>
</comment>
<dbReference type="AlphaFoldDB" id="A0A934K651"/>
<gene>
    <name evidence="2" type="ORF">JF922_08110</name>
</gene>
<accession>A0A934K651</accession>
<evidence type="ECO:0000313" key="3">
    <source>
        <dbReference type="Proteomes" id="UP000612893"/>
    </source>
</evidence>
<dbReference type="InterPro" id="IPR036291">
    <property type="entry name" value="NAD(P)-bd_dom_sf"/>
</dbReference>
<dbReference type="SUPFAM" id="SSF51735">
    <property type="entry name" value="NAD(P)-binding Rossmann-fold domains"/>
    <property type="match status" value="1"/>
</dbReference>
<protein>
    <submittedName>
        <fullName evidence="2">NAD-dependent epimerase/dehydratase family protein</fullName>
    </submittedName>
</protein>
<dbReference type="EMBL" id="JAEKNR010000090">
    <property type="protein sequence ID" value="MBJ7598037.1"/>
    <property type="molecule type" value="Genomic_DNA"/>
</dbReference>
<dbReference type="InterPro" id="IPR051783">
    <property type="entry name" value="NAD(P)-dependent_oxidoreduct"/>
</dbReference>
<dbReference type="GO" id="GO:0005737">
    <property type="term" value="C:cytoplasm"/>
    <property type="evidence" value="ECO:0007669"/>
    <property type="project" value="TreeGrafter"/>
</dbReference>
<feature type="domain" description="NAD-dependent epimerase/dehydratase" evidence="1">
    <location>
        <begin position="3"/>
        <end position="225"/>
    </location>
</feature>
<reference evidence="2" key="1">
    <citation type="submission" date="2020-10" db="EMBL/GenBank/DDBJ databases">
        <title>Ca. Dormibacterota MAGs.</title>
        <authorList>
            <person name="Montgomery K."/>
        </authorList>
    </citation>
    <scope>NUCLEOTIDE SEQUENCE [LARGE SCALE GENOMIC DNA]</scope>
    <source>
        <strain evidence="2">SC8812_S17_10</strain>
    </source>
</reference>
<dbReference type="PANTHER" id="PTHR48079">
    <property type="entry name" value="PROTEIN YEEZ"/>
    <property type="match status" value="1"/>
</dbReference>
<keyword evidence="3" id="KW-1185">Reference proteome</keyword>
<dbReference type="GO" id="GO:0004029">
    <property type="term" value="F:aldehyde dehydrogenase (NAD+) activity"/>
    <property type="evidence" value="ECO:0007669"/>
    <property type="project" value="TreeGrafter"/>
</dbReference>
<dbReference type="Proteomes" id="UP000612893">
    <property type="component" value="Unassembled WGS sequence"/>
</dbReference>
<evidence type="ECO:0000313" key="2">
    <source>
        <dbReference type="EMBL" id="MBJ7598037.1"/>
    </source>
</evidence>
<evidence type="ECO:0000259" key="1">
    <source>
        <dbReference type="Pfam" id="PF01370"/>
    </source>
</evidence>